<accession>A0A7L4ZYN6</accession>
<dbReference type="InterPro" id="IPR025749">
    <property type="entry name" value="Sphingomyelin_synth-like_dom"/>
</dbReference>
<dbReference type="RefSeq" id="WP_151078578.1">
    <property type="nucleotide sequence ID" value="NZ_CP047647.1"/>
</dbReference>
<reference evidence="1 2" key="1">
    <citation type="submission" date="2019-09" db="EMBL/GenBank/DDBJ databases">
        <title>Genome sequence of Hymenobacter sp. M3.</title>
        <authorList>
            <person name="Srinivasan S."/>
        </authorList>
    </citation>
    <scope>NUCLEOTIDE SEQUENCE [LARGE SCALE GENOMIC DNA]</scope>
    <source>
        <strain evidence="1 2">M3</strain>
    </source>
</reference>
<proteinExistence type="predicted"/>
<gene>
    <name evidence="1" type="ORF">F0P96_09260</name>
</gene>
<dbReference type="Proteomes" id="UP000326380">
    <property type="component" value="Unassembled WGS sequence"/>
</dbReference>
<dbReference type="AlphaFoldDB" id="A0A7L4ZYN6"/>
<evidence type="ECO:0000313" key="1">
    <source>
        <dbReference type="EMBL" id="KAA9333158.1"/>
    </source>
</evidence>
<evidence type="ECO:0000313" key="2">
    <source>
        <dbReference type="Proteomes" id="UP000326380"/>
    </source>
</evidence>
<comment type="caution">
    <text evidence="1">The sequence shown here is derived from an EMBL/GenBank/DDBJ whole genome shotgun (WGS) entry which is preliminary data.</text>
</comment>
<dbReference type="Pfam" id="PF14360">
    <property type="entry name" value="PAP2_C"/>
    <property type="match status" value="1"/>
</dbReference>
<keyword evidence="2" id="KW-1185">Reference proteome</keyword>
<protein>
    <submittedName>
        <fullName evidence="1">Uncharacterized protein</fullName>
    </submittedName>
</protein>
<organism evidence="1 2">
    <name type="scientific">Hymenobacter busanensis</name>
    <dbReference type="NCBI Taxonomy" id="2607656"/>
    <lineage>
        <taxon>Bacteria</taxon>
        <taxon>Pseudomonadati</taxon>
        <taxon>Bacteroidota</taxon>
        <taxon>Cytophagia</taxon>
        <taxon>Cytophagales</taxon>
        <taxon>Hymenobacteraceae</taxon>
        <taxon>Hymenobacter</taxon>
    </lineage>
</organism>
<name>A0A7L4ZYN6_9BACT</name>
<sequence length="213" mass="23084">MPTSPSFSTWPHAWAQPSFRRRLLIVLALLAGVALALPRFFAWVEARPGFLPPDPLLDILPAHDASGATFAVIYGGILLGLTTLLPRPQSLLRALLAFLLLHLLRLLSLALVPWEPPAALMLLHDPVVDTFFYAAPTPITKDLFFSAHTATLLLLAVAVGPGWRRVVLAIAAAAVAGLLLVQHAHYTWDVLAAVPATLLAWWAAGRLLLATRR</sequence>
<dbReference type="EMBL" id="VTWU01000003">
    <property type="protein sequence ID" value="KAA9333158.1"/>
    <property type="molecule type" value="Genomic_DNA"/>
</dbReference>